<feature type="transmembrane region" description="Helical" evidence="1">
    <location>
        <begin position="73"/>
        <end position="94"/>
    </location>
</feature>
<dbReference type="KEGG" id="dfe:Dfer_0757"/>
<dbReference type="GO" id="GO:0016020">
    <property type="term" value="C:membrane"/>
    <property type="evidence" value="ECO:0007669"/>
    <property type="project" value="InterPro"/>
</dbReference>
<keyword evidence="3" id="KW-0418">Kinase</keyword>
<dbReference type="InterPro" id="IPR010559">
    <property type="entry name" value="Sig_transdc_His_kin_internal"/>
</dbReference>
<feature type="domain" description="Signal transduction histidine kinase internal region" evidence="2">
    <location>
        <begin position="162"/>
        <end position="238"/>
    </location>
</feature>
<dbReference type="RefSeq" id="WP_015810275.1">
    <property type="nucleotide sequence ID" value="NC_013037.1"/>
</dbReference>
<protein>
    <submittedName>
        <fullName evidence="3">Signal transduction histidine kinase, LytS</fullName>
    </submittedName>
</protein>
<dbReference type="EMBL" id="CP001619">
    <property type="protein sequence ID" value="ACT92018.1"/>
    <property type="molecule type" value="Genomic_DNA"/>
</dbReference>
<name>C6W1G1_DYAFD</name>
<dbReference type="Pfam" id="PF06580">
    <property type="entry name" value="His_kinase"/>
    <property type="match status" value="1"/>
</dbReference>
<dbReference type="AlphaFoldDB" id="C6W1G1"/>
<dbReference type="InterPro" id="IPR050640">
    <property type="entry name" value="Bact_2-comp_sensor_kinase"/>
</dbReference>
<dbReference type="STRING" id="471854.Dfer_0757"/>
<dbReference type="OrthoDB" id="927174at2"/>
<feature type="transmembrane region" description="Helical" evidence="1">
    <location>
        <begin position="36"/>
        <end position="61"/>
    </location>
</feature>
<dbReference type="PANTHER" id="PTHR34220:SF7">
    <property type="entry name" value="SENSOR HISTIDINE KINASE YPDA"/>
    <property type="match status" value="1"/>
</dbReference>
<sequence length="339" mass="38488">MGISTFITKYQLKTGVLLAAVLPGVFVFSVSTGREALLRFVFSFCCILAFWVINFGLVDFSSLWTSRKRPGQLLWRVLLSTLLAIIVFVGIGLADESALLLSQVKGELMHSPKAWFYLLLRISLLNGLTILIKYFYDLSAKSRRVELELETLKRENLIALHESLKQQLNPHFLFNSLTTLKSLVKQDQTQSLKFIDELASIYRYMLVYNGRDEVTLHDEIRFLESYVGLLQIRYGDAFAVHIQIPPSILGATLPPNTLQILIENVVKHNVFSQKRPLMVRIYEEGGFLTVENNLQFKNAEETSGVGLSNINDRFLILKGKRILIGKDENSFKVSLPIAD</sequence>
<dbReference type="PANTHER" id="PTHR34220">
    <property type="entry name" value="SENSOR HISTIDINE KINASE YPDA"/>
    <property type="match status" value="1"/>
</dbReference>
<organism evidence="3 4">
    <name type="scientific">Dyadobacter fermentans (strain ATCC 700827 / DSM 18053 / CIP 107007 / KCTC 52180 / NS114)</name>
    <dbReference type="NCBI Taxonomy" id="471854"/>
    <lineage>
        <taxon>Bacteria</taxon>
        <taxon>Pseudomonadati</taxon>
        <taxon>Bacteroidota</taxon>
        <taxon>Cytophagia</taxon>
        <taxon>Cytophagales</taxon>
        <taxon>Spirosomataceae</taxon>
        <taxon>Dyadobacter</taxon>
    </lineage>
</organism>
<reference evidence="3 4" key="1">
    <citation type="journal article" date="2009" name="Stand. Genomic Sci.">
        <title>Complete genome sequence of Dyadobacter fermentans type strain (NS114).</title>
        <authorList>
            <person name="Lang E."/>
            <person name="Lapidus A."/>
            <person name="Chertkov O."/>
            <person name="Brettin T."/>
            <person name="Detter J.C."/>
            <person name="Han C."/>
            <person name="Copeland A."/>
            <person name="Glavina Del Rio T."/>
            <person name="Nolan M."/>
            <person name="Chen F."/>
            <person name="Lucas S."/>
            <person name="Tice H."/>
            <person name="Cheng J.F."/>
            <person name="Land M."/>
            <person name="Hauser L."/>
            <person name="Chang Y.J."/>
            <person name="Jeffries C.D."/>
            <person name="Kopitz M."/>
            <person name="Bruce D."/>
            <person name="Goodwin L."/>
            <person name="Pitluck S."/>
            <person name="Ovchinnikova G."/>
            <person name="Pati A."/>
            <person name="Ivanova N."/>
            <person name="Mavrommatis K."/>
            <person name="Chen A."/>
            <person name="Palaniappan K."/>
            <person name="Chain P."/>
            <person name="Bristow J."/>
            <person name="Eisen J.A."/>
            <person name="Markowitz V."/>
            <person name="Hugenholtz P."/>
            <person name="Goker M."/>
            <person name="Rohde M."/>
            <person name="Kyrpides N.C."/>
            <person name="Klenk H.P."/>
        </authorList>
    </citation>
    <scope>NUCLEOTIDE SEQUENCE [LARGE SCALE GENOMIC DNA]</scope>
    <source>
        <strain evidence="4">ATCC 700827 / DSM 18053 / CIP 107007 / KCTC 52180 / NS114</strain>
    </source>
</reference>
<feature type="transmembrane region" description="Helical" evidence="1">
    <location>
        <begin position="114"/>
        <end position="136"/>
    </location>
</feature>
<evidence type="ECO:0000313" key="4">
    <source>
        <dbReference type="Proteomes" id="UP000002011"/>
    </source>
</evidence>
<keyword evidence="4" id="KW-1185">Reference proteome</keyword>
<gene>
    <name evidence="3" type="ordered locus">Dfer_0757</name>
</gene>
<evidence type="ECO:0000313" key="3">
    <source>
        <dbReference type="EMBL" id="ACT92018.1"/>
    </source>
</evidence>
<feature type="transmembrane region" description="Helical" evidence="1">
    <location>
        <begin position="12"/>
        <end position="30"/>
    </location>
</feature>
<accession>C6W1G1</accession>
<keyword evidence="1" id="KW-0812">Transmembrane</keyword>
<dbReference type="eggNOG" id="COG2972">
    <property type="taxonomic scope" value="Bacteria"/>
</dbReference>
<evidence type="ECO:0000256" key="1">
    <source>
        <dbReference type="SAM" id="Phobius"/>
    </source>
</evidence>
<keyword evidence="3" id="KW-0808">Transferase</keyword>
<dbReference type="Proteomes" id="UP000002011">
    <property type="component" value="Chromosome"/>
</dbReference>
<keyword evidence="1" id="KW-1133">Transmembrane helix</keyword>
<proteinExistence type="predicted"/>
<dbReference type="HOGENOM" id="CLU_020473_0_0_10"/>
<evidence type="ECO:0000259" key="2">
    <source>
        <dbReference type="Pfam" id="PF06580"/>
    </source>
</evidence>
<keyword evidence="1" id="KW-0472">Membrane</keyword>
<dbReference type="GO" id="GO:0000155">
    <property type="term" value="F:phosphorelay sensor kinase activity"/>
    <property type="evidence" value="ECO:0007669"/>
    <property type="project" value="InterPro"/>
</dbReference>